<dbReference type="InterPro" id="IPR007592">
    <property type="entry name" value="GEBP"/>
</dbReference>
<proteinExistence type="inferred from homology"/>
<accession>A0AAN8YV44</accession>
<organism evidence="4 5">
    <name type="scientific">Dillenia turbinata</name>
    <dbReference type="NCBI Taxonomy" id="194707"/>
    <lineage>
        <taxon>Eukaryota</taxon>
        <taxon>Viridiplantae</taxon>
        <taxon>Streptophyta</taxon>
        <taxon>Embryophyta</taxon>
        <taxon>Tracheophyta</taxon>
        <taxon>Spermatophyta</taxon>
        <taxon>Magnoliopsida</taxon>
        <taxon>eudicotyledons</taxon>
        <taxon>Gunneridae</taxon>
        <taxon>Pentapetalae</taxon>
        <taxon>Dilleniales</taxon>
        <taxon>Dilleniaceae</taxon>
        <taxon>Dillenia</taxon>
    </lineage>
</organism>
<keyword evidence="5" id="KW-1185">Reference proteome</keyword>
<evidence type="ECO:0000259" key="3">
    <source>
        <dbReference type="Pfam" id="PF04504"/>
    </source>
</evidence>
<dbReference type="EMBL" id="JBAMMX010000027">
    <property type="protein sequence ID" value="KAK6913545.1"/>
    <property type="molecule type" value="Genomic_DNA"/>
</dbReference>
<comment type="caution">
    <text evidence="4">The sequence shown here is derived from an EMBL/GenBank/DDBJ whole genome shotgun (WGS) entry which is preliminary data.</text>
</comment>
<dbReference type="PANTHER" id="PTHR31662">
    <property type="entry name" value="BNAANNG10740D PROTEIN-RELATED"/>
    <property type="match status" value="1"/>
</dbReference>
<dbReference type="GO" id="GO:0006355">
    <property type="term" value="P:regulation of DNA-templated transcription"/>
    <property type="evidence" value="ECO:0007669"/>
    <property type="project" value="InterPro"/>
</dbReference>
<feature type="domain" description="Glabrous enhancer-binding protein-like DBD" evidence="3">
    <location>
        <begin position="93"/>
        <end position="186"/>
    </location>
</feature>
<dbReference type="Pfam" id="PF04504">
    <property type="entry name" value="GeBP-like_DBD"/>
    <property type="match status" value="1"/>
</dbReference>
<feature type="region of interest" description="Disordered" evidence="2">
    <location>
        <begin position="1"/>
        <end position="90"/>
    </location>
</feature>
<name>A0AAN8YV44_9MAGN</name>
<reference evidence="4 5" key="1">
    <citation type="submission" date="2023-12" db="EMBL/GenBank/DDBJ databases">
        <title>A high-quality genome assembly for Dillenia turbinata (Dilleniales).</title>
        <authorList>
            <person name="Chanderbali A."/>
        </authorList>
    </citation>
    <scope>NUCLEOTIDE SEQUENCE [LARGE SCALE GENOMIC DNA]</scope>
    <source>
        <strain evidence="4">LSX21</strain>
        <tissue evidence="4">Leaf</tissue>
    </source>
</reference>
<sequence length="328" mass="36925">MPKIESEPEPMDSTPISIPNPNPSPRLSPDSPTTRSSKPSASKLPIKRKTPSSSHNPNLNVLVPKIETSIRDDGDGDGEDDYDDGAKPPPFKFHRIWTESDEIRFLRGLLDCSNEGLSFPKDLHVVYSRFSETMSQPFTKSQLSEKLRRLRKKFRVISSRLARGLSESLLSPHDRELYQLSKQLWQLQNSQLIGVKVTFSPTISIPIQSNTSNEDVKIEMNKDDGSDVIKTSFDANVDDGQEEEMPSPMPEAEACGSCGNGGISGIVARSVLNVFDQSLKEFRISLMGQGLLYQDHEGCLGREFNFEKRWREQQVAELDVFARRMSYM</sequence>
<evidence type="ECO:0000256" key="1">
    <source>
        <dbReference type="ARBA" id="ARBA00010820"/>
    </source>
</evidence>
<dbReference type="PANTHER" id="PTHR31662:SF8">
    <property type="entry name" value="EXPRESSED PROTEIN"/>
    <property type="match status" value="1"/>
</dbReference>
<gene>
    <name evidence="4" type="ORF">RJ641_023146</name>
</gene>
<evidence type="ECO:0000313" key="4">
    <source>
        <dbReference type="EMBL" id="KAK6913545.1"/>
    </source>
</evidence>
<dbReference type="Proteomes" id="UP001370490">
    <property type="component" value="Unassembled WGS sequence"/>
</dbReference>
<feature type="compositionally biased region" description="Acidic residues" evidence="2">
    <location>
        <begin position="74"/>
        <end position="83"/>
    </location>
</feature>
<evidence type="ECO:0000256" key="2">
    <source>
        <dbReference type="SAM" id="MobiDB-lite"/>
    </source>
</evidence>
<dbReference type="GO" id="GO:0005634">
    <property type="term" value="C:nucleus"/>
    <property type="evidence" value="ECO:0007669"/>
    <property type="project" value="TreeGrafter"/>
</dbReference>
<dbReference type="InterPro" id="IPR053932">
    <property type="entry name" value="GeBP-like_DBD"/>
</dbReference>
<comment type="similarity">
    <text evidence="1">Belongs to the GeBP family.</text>
</comment>
<dbReference type="AlphaFoldDB" id="A0AAN8YV44"/>
<protein>
    <submittedName>
        <fullName evidence="4">GLABROUS1 enhancer-binding protein family</fullName>
    </submittedName>
</protein>
<evidence type="ECO:0000313" key="5">
    <source>
        <dbReference type="Proteomes" id="UP001370490"/>
    </source>
</evidence>